<dbReference type="Proteomes" id="UP001176940">
    <property type="component" value="Unassembled WGS sequence"/>
</dbReference>
<protein>
    <submittedName>
        <fullName evidence="1">Uncharacterized protein</fullName>
    </submittedName>
</protein>
<dbReference type="EMBL" id="CAUEEQ010014562">
    <property type="protein sequence ID" value="CAJ0938568.1"/>
    <property type="molecule type" value="Genomic_DNA"/>
</dbReference>
<comment type="caution">
    <text evidence="1">The sequence shown here is derived from an EMBL/GenBank/DDBJ whole genome shotgun (WGS) entry which is preliminary data.</text>
</comment>
<evidence type="ECO:0000313" key="1">
    <source>
        <dbReference type="EMBL" id="CAJ0938568.1"/>
    </source>
</evidence>
<accession>A0ABN9LC80</accession>
<sequence length="101" mass="11058">MDPRFLSQFNPGTLPLPYSYDVCVTLDPSEREFAFLKPQHNVPVDSLIDADDPGFGNESLQNSSPAENLISQASTEASADYDNINMSHQVGSCSVTHKKIV</sequence>
<gene>
    <name evidence="1" type="ORF">RIMI_LOCUS7623897</name>
</gene>
<evidence type="ECO:0000313" key="2">
    <source>
        <dbReference type="Proteomes" id="UP001176940"/>
    </source>
</evidence>
<reference evidence="1" key="1">
    <citation type="submission" date="2023-07" db="EMBL/GenBank/DDBJ databases">
        <authorList>
            <person name="Stuckert A."/>
        </authorList>
    </citation>
    <scope>NUCLEOTIDE SEQUENCE</scope>
</reference>
<keyword evidence="2" id="KW-1185">Reference proteome</keyword>
<name>A0ABN9LC80_9NEOB</name>
<proteinExistence type="predicted"/>
<organism evidence="1 2">
    <name type="scientific">Ranitomeya imitator</name>
    <name type="common">mimic poison frog</name>
    <dbReference type="NCBI Taxonomy" id="111125"/>
    <lineage>
        <taxon>Eukaryota</taxon>
        <taxon>Metazoa</taxon>
        <taxon>Chordata</taxon>
        <taxon>Craniata</taxon>
        <taxon>Vertebrata</taxon>
        <taxon>Euteleostomi</taxon>
        <taxon>Amphibia</taxon>
        <taxon>Batrachia</taxon>
        <taxon>Anura</taxon>
        <taxon>Neobatrachia</taxon>
        <taxon>Hyloidea</taxon>
        <taxon>Dendrobatidae</taxon>
        <taxon>Dendrobatinae</taxon>
        <taxon>Ranitomeya</taxon>
    </lineage>
</organism>